<keyword evidence="6" id="KW-1185">Reference proteome</keyword>
<dbReference type="NCBIfam" id="TIGR02214">
    <property type="entry name" value="spoVD_pbp"/>
    <property type="match status" value="1"/>
</dbReference>
<dbReference type="InterPro" id="IPR005311">
    <property type="entry name" value="PBP_dimer"/>
</dbReference>
<feature type="domain" description="PASTA" evidence="4">
    <location>
        <begin position="636"/>
        <end position="695"/>
    </location>
</feature>
<dbReference type="InterPro" id="IPR012338">
    <property type="entry name" value="Beta-lactam/transpept-like"/>
</dbReference>
<dbReference type="Gene3D" id="3.90.1310.10">
    <property type="entry name" value="Penicillin-binding protein 2a (Domain 2)"/>
    <property type="match status" value="1"/>
</dbReference>
<dbReference type="InterPro" id="IPR050515">
    <property type="entry name" value="Beta-lactam/transpept"/>
</dbReference>
<evidence type="ECO:0000259" key="4">
    <source>
        <dbReference type="PROSITE" id="PS51178"/>
    </source>
</evidence>
<dbReference type="STRING" id="1121256.SAMN02746089_00202"/>
<keyword evidence="3" id="KW-0472">Membrane</keyword>
<accession>A0A1M4T304</accession>
<dbReference type="CDD" id="cd06575">
    <property type="entry name" value="PASTA_Pbp2x-like_2"/>
    <property type="match status" value="1"/>
</dbReference>
<dbReference type="PROSITE" id="PS51178">
    <property type="entry name" value="PASTA"/>
    <property type="match status" value="2"/>
</dbReference>
<dbReference type="Gene3D" id="3.40.710.10">
    <property type="entry name" value="DD-peptidase/beta-lactamase superfamily"/>
    <property type="match status" value="1"/>
</dbReference>
<dbReference type="Pfam" id="PF00905">
    <property type="entry name" value="Transpeptidase"/>
    <property type="match status" value="1"/>
</dbReference>
<sequence length="702" mass="76700">MKVGILAKRRLVLMLLIVVLITSALSVRLGYIQMIKGPTYTKMAKDQWTLDVMVAPKRGTIYDRNGNELAVSVTAGKVSAIPREIRDPHGTAQVLSKLLELKEDEVYKKLTQNVQEVLLKRRVSEDIVKKLRELKLPGIEISNDTKRYYPEGRLLSHVLGFTGADNQGLDGVELIYDKYLKGIPGYISLPIDALGRKIDDQLTQYNKPKDGFSIVLTIDENIQKFTEKALEDAYTVNKPAKGITAIVMEPNTGEILALANKPDYDPNNPFEGDQNSLFKKWRDKAISDTYEPGSVFKTITAAAALDSGYVKPDDRFYDRGFVTVAGHQIKCWAWYAPHGSETFVEGVQNSCNVVFVETAQKMGSPVFYKYINAFGFGKPTNISLPGEATGIVTPLSKVGPVELATISFGQGISVTPLQMIDALSAIANGGNLMQPMLVKYIKDPDSGKIIKEFKPNVVRRVISSETSREMREILESVVSKGTGKKSYIPGYRVAGKTGTTEKYVPGKYVASFAGFAPADDPKIAVIVMIDEPTGEGHMGGAIAAPVVKSIIEDSLKYLGVKPRYTPEESKELVRGDIVIPDFTGMKVEDAKVKVIESKLTYKVDGIGDVVLDQSPKPGAYAKEGSTIFLYASKDIDSIVITIPDLIGKTLREALSELNSHGLKVSISGDGIVVAQDPPAGVQVKRGTIVHLTLKQQQQPIGP</sequence>
<dbReference type="PANTHER" id="PTHR30627:SF1">
    <property type="entry name" value="PEPTIDOGLYCAN D,D-TRANSPEPTIDASE FTSI"/>
    <property type="match status" value="1"/>
</dbReference>
<reference evidence="5 6" key="1">
    <citation type="submission" date="2016-11" db="EMBL/GenBank/DDBJ databases">
        <authorList>
            <person name="Jaros S."/>
            <person name="Januszkiewicz K."/>
            <person name="Wedrychowicz H."/>
        </authorList>
    </citation>
    <scope>NUCLEOTIDE SEQUENCE [LARGE SCALE GENOMIC DNA]</scope>
    <source>
        <strain evidence="5 6">DSM 17918</strain>
    </source>
</reference>
<dbReference type="EMBL" id="FQVH01000001">
    <property type="protein sequence ID" value="SHE38820.1"/>
    <property type="molecule type" value="Genomic_DNA"/>
</dbReference>
<dbReference type="Pfam" id="PF03793">
    <property type="entry name" value="PASTA"/>
    <property type="match status" value="2"/>
</dbReference>
<dbReference type="Proteomes" id="UP000184088">
    <property type="component" value="Unassembled WGS sequence"/>
</dbReference>
<evidence type="ECO:0000313" key="6">
    <source>
        <dbReference type="Proteomes" id="UP000184088"/>
    </source>
</evidence>
<protein>
    <submittedName>
        <fullName evidence="5">Stage V sporulation protein D (Sporulation-specific penicillin-binding protein)</fullName>
    </submittedName>
</protein>
<evidence type="ECO:0000256" key="3">
    <source>
        <dbReference type="ARBA" id="ARBA00023136"/>
    </source>
</evidence>
<name>A0A1M4T304_9THEO</name>
<dbReference type="Gene3D" id="3.30.10.20">
    <property type="match status" value="2"/>
</dbReference>
<comment type="subcellular location">
    <subcellularLocation>
        <location evidence="1">Membrane</location>
    </subcellularLocation>
</comment>
<dbReference type="GO" id="GO:0071555">
    <property type="term" value="P:cell wall organization"/>
    <property type="evidence" value="ECO:0007669"/>
    <property type="project" value="TreeGrafter"/>
</dbReference>
<dbReference type="InterPro" id="IPR005543">
    <property type="entry name" value="PASTA_dom"/>
</dbReference>
<dbReference type="GO" id="GO:0005886">
    <property type="term" value="C:plasma membrane"/>
    <property type="evidence" value="ECO:0007669"/>
    <property type="project" value="TreeGrafter"/>
</dbReference>
<dbReference type="AlphaFoldDB" id="A0A1M4T304"/>
<dbReference type="SMART" id="SM00740">
    <property type="entry name" value="PASTA"/>
    <property type="match status" value="2"/>
</dbReference>
<dbReference type="GO" id="GO:0008658">
    <property type="term" value="F:penicillin binding"/>
    <property type="evidence" value="ECO:0007669"/>
    <property type="project" value="InterPro"/>
</dbReference>
<dbReference type="Pfam" id="PF03717">
    <property type="entry name" value="PBP_dimer"/>
    <property type="match status" value="1"/>
</dbReference>
<gene>
    <name evidence="5" type="ORF">SAMN02746089_00202</name>
</gene>
<proteinExistence type="inferred from homology"/>
<dbReference type="PANTHER" id="PTHR30627">
    <property type="entry name" value="PEPTIDOGLYCAN D,D-TRANSPEPTIDASE"/>
    <property type="match status" value="1"/>
</dbReference>
<dbReference type="InterPro" id="IPR036138">
    <property type="entry name" value="PBP_dimer_sf"/>
</dbReference>
<evidence type="ECO:0000313" key="5">
    <source>
        <dbReference type="EMBL" id="SHE38820.1"/>
    </source>
</evidence>
<dbReference type="SUPFAM" id="SSF56519">
    <property type="entry name" value="Penicillin binding protein dimerisation domain"/>
    <property type="match status" value="1"/>
</dbReference>
<dbReference type="SUPFAM" id="SSF56601">
    <property type="entry name" value="beta-lactamase/transpeptidase-like"/>
    <property type="match status" value="1"/>
</dbReference>
<evidence type="ECO:0000256" key="2">
    <source>
        <dbReference type="ARBA" id="ARBA00007171"/>
    </source>
</evidence>
<dbReference type="CDD" id="cd06576">
    <property type="entry name" value="PASTA_Pbp2x-like_1"/>
    <property type="match status" value="1"/>
</dbReference>
<evidence type="ECO:0000256" key="1">
    <source>
        <dbReference type="ARBA" id="ARBA00004370"/>
    </source>
</evidence>
<comment type="similarity">
    <text evidence="2">Belongs to the transpeptidase family.</text>
</comment>
<dbReference type="InterPro" id="IPR011927">
    <property type="entry name" value="SpoVD_pbp"/>
</dbReference>
<dbReference type="InterPro" id="IPR001460">
    <property type="entry name" value="PCN-bd_Tpept"/>
</dbReference>
<dbReference type="SUPFAM" id="SSF54184">
    <property type="entry name" value="Penicillin-binding protein 2x (pbp-2x), c-terminal domain"/>
    <property type="match status" value="2"/>
</dbReference>
<feature type="domain" description="PASTA" evidence="4">
    <location>
        <begin position="567"/>
        <end position="633"/>
    </location>
</feature>
<organism evidence="5 6">
    <name type="scientific">Caldanaerobius fijiensis DSM 17918</name>
    <dbReference type="NCBI Taxonomy" id="1121256"/>
    <lineage>
        <taxon>Bacteria</taxon>
        <taxon>Bacillati</taxon>
        <taxon>Bacillota</taxon>
        <taxon>Clostridia</taxon>
        <taxon>Thermoanaerobacterales</taxon>
        <taxon>Thermoanaerobacteraceae</taxon>
        <taxon>Caldanaerobius</taxon>
    </lineage>
</organism>